<feature type="domain" description="Aminopeptidase P N-terminal" evidence="6">
    <location>
        <begin position="39"/>
        <end position="175"/>
    </location>
</feature>
<dbReference type="GO" id="GO:0005739">
    <property type="term" value="C:mitochondrion"/>
    <property type="evidence" value="ECO:0007669"/>
    <property type="project" value="TreeGrafter"/>
</dbReference>
<dbReference type="GO" id="GO:0070006">
    <property type="term" value="F:metalloaminopeptidase activity"/>
    <property type="evidence" value="ECO:0007669"/>
    <property type="project" value="InterPro"/>
</dbReference>
<dbReference type="EMBL" id="HACA01027573">
    <property type="protein sequence ID" value="CDW44934.1"/>
    <property type="molecule type" value="Transcribed_RNA"/>
</dbReference>
<dbReference type="GO" id="GO:0030145">
    <property type="term" value="F:manganese ion binding"/>
    <property type="evidence" value="ECO:0007669"/>
    <property type="project" value="InterPro"/>
</dbReference>
<evidence type="ECO:0000256" key="3">
    <source>
        <dbReference type="ARBA" id="ARBA00022723"/>
    </source>
</evidence>
<dbReference type="AlphaFoldDB" id="A0A0K2V368"/>
<proteinExistence type="inferred from homology"/>
<evidence type="ECO:0000256" key="2">
    <source>
        <dbReference type="ARBA" id="ARBA00008766"/>
    </source>
</evidence>
<keyword evidence="7" id="KW-0031">Aminopeptidase</keyword>
<name>A0A0K2V368_LEPSM</name>
<comment type="cofactor">
    <cofactor evidence="1">
        <name>Mn(2+)</name>
        <dbReference type="ChEBI" id="CHEBI:29035"/>
    </cofactor>
</comment>
<dbReference type="InterPro" id="IPR007865">
    <property type="entry name" value="Aminopep_P_N"/>
</dbReference>
<accession>A0A0K2V368</accession>
<dbReference type="InterPro" id="IPR036005">
    <property type="entry name" value="Creatinase/aminopeptidase-like"/>
</dbReference>
<dbReference type="SUPFAM" id="SSF53092">
    <property type="entry name" value="Creatinase/prolidase N-terminal domain"/>
    <property type="match status" value="1"/>
</dbReference>
<evidence type="ECO:0000256" key="1">
    <source>
        <dbReference type="ARBA" id="ARBA00001936"/>
    </source>
</evidence>
<keyword evidence="5" id="KW-0464">Manganese</keyword>
<reference evidence="7" key="1">
    <citation type="submission" date="2014-05" db="EMBL/GenBank/DDBJ databases">
        <authorList>
            <person name="Chronopoulou M."/>
        </authorList>
    </citation>
    <scope>NUCLEOTIDE SEQUENCE</scope>
    <source>
        <tissue evidence="7">Whole organism</tissue>
    </source>
</reference>
<dbReference type="InterPro" id="IPR052433">
    <property type="entry name" value="X-Pro_dipept-like"/>
</dbReference>
<evidence type="ECO:0000256" key="5">
    <source>
        <dbReference type="ARBA" id="ARBA00023211"/>
    </source>
</evidence>
<dbReference type="PANTHER" id="PTHR43226">
    <property type="entry name" value="XAA-PRO AMINOPEPTIDASE 3"/>
    <property type="match status" value="1"/>
</dbReference>
<sequence length="478" mass="53908">MISRIFGTLSRRGLSKWGQPHKDTHPHIISQREHVNNGISVMEFAERRSKLIQVLNENGFEKGLLVITGACTSYMTDKIPYFFRQKTDFRYFSGCLEPSSSLTIDIANSNSTLFLRDPDPRRELWEGPSTSIEDAVSYFGVSDALPMSQFTEHLMQFRKANDGRLLFDPSGPEWSVHEIIKDLHNQKPFNSVVNPTPYIHAIRCIKSKAEIDLMLNSAIVSSHAFKRTMQATSSLETESDVFATMDYHVRMYNGANFLAYPPVVASGANANIIHYISNNAALHNGEMILMDAGGEYHGYSSDISRTWPINGKFSLSQRVLYEMIYEVQTSIFHKLLEDPSKQTIDSLYSIMISELNRVIKSAGILRDGVNSSSLVHQLCPHHVSHYLGMDIHDTPLASKKNSLKPGMVITVEPGIYISSSKFSQYVKKEFLDIGVRIEDDLLITHNGIDVLTKDCPKTIQEIEEVMGSEEKVNYDTNL</sequence>
<keyword evidence="4" id="KW-0378">Hydrolase</keyword>
<dbReference type="Pfam" id="PF00557">
    <property type="entry name" value="Peptidase_M24"/>
    <property type="match status" value="1"/>
</dbReference>
<evidence type="ECO:0000259" key="6">
    <source>
        <dbReference type="SMART" id="SM01011"/>
    </source>
</evidence>
<protein>
    <submittedName>
        <fullName evidence="7">Putative XaaPro aminopeptidase 3like [Apis florea]</fullName>
    </submittedName>
</protein>
<keyword evidence="3" id="KW-0479">Metal-binding</keyword>
<evidence type="ECO:0000256" key="4">
    <source>
        <dbReference type="ARBA" id="ARBA00022801"/>
    </source>
</evidence>
<keyword evidence="7" id="KW-0645">Protease</keyword>
<dbReference type="Gene3D" id="3.40.350.10">
    <property type="entry name" value="Creatinase/prolidase N-terminal domain"/>
    <property type="match status" value="1"/>
</dbReference>
<dbReference type="SMART" id="SM01011">
    <property type="entry name" value="AMP_N"/>
    <property type="match status" value="1"/>
</dbReference>
<dbReference type="InterPro" id="IPR029149">
    <property type="entry name" value="Creatin/AminoP/Spt16_N"/>
</dbReference>
<dbReference type="Pfam" id="PF05195">
    <property type="entry name" value="AMP_N"/>
    <property type="match status" value="1"/>
</dbReference>
<dbReference type="GO" id="GO:0006508">
    <property type="term" value="P:proteolysis"/>
    <property type="evidence" value="ECO:0007669"/>
    <property type="project" value="TreeGrafter"/>
</dbReference>
<dbReference type="InterPro" id="IPR000994">
    <property type="entry name" value="Pept_M24"/>
</dbReference>
<comment type="similarity">
    <text evidence="2">Belongs to the peptidase M24B family.</text>
</comment>
<dbReference type="Gene3D" id="3.90.230.10">
    <property type="entry name" value="Creatinase/methionine aminopeptidase superfamily"/>
    <property type="match status" value="1"/>
</dbReference>
<organism evidence="7">
    <name type="scientific">Lepeophtheirus salmonis</name>
    <name type="common">Salmon louse</name>
    <name type="synonym">Caligus salmonis</name>
    <dbReference type="NCBI Taxonomy" id="72036"/>
    <lineage>
        <taxon>Eukaryota</taxon>
        <taxon>Metazoa</taxon>
        <taxon>Ecdysozoa</taxon>
        <taxon>Arthropoda</taxon>
        <taxon>Crustacea</taxon>
        <taxon>Multicrustacea</taxon>
        <taxon>Hexanauplia</taxon>
        <taxon>Copepoda</taxon>
        <taxon>Siphonostomatoida</taxon>
        <taxon>Caligidae</taxon>
        <taxon>Lepeophtheirus</taxon>
    </lineage>
</organism>
<dbReference type="OrthoDB" id="4215474at2759"/>
<dbReference type="PANTHER" id="PTHR43226:SF4">
    <property type="entry name" value="XAA-PRO AMINOPEPTIDASE 3"/>
    <property type="match status" value="1"/>
</dbReference>
<evidence type="ECO:0000313" key="7">
    <source>
        <dbReference type="EMBL" id="CDW44934.1"/>
    </source>
</evidence>
<dbReference type="SUPFAM" id="SSF55920">
    <property type="entry name" value="Creatinase/aminopeptidase"/>
    <property type="match status" value="1"/>
</dbReference>